<organism evidence="1">
    <name type="scientific">Kuenenia stuttgartiensis</name>
    <dbReference type="NCBI Taxonomy" id="174633"/>
    <lineage>
        <taxon>Bacteria</taxon>
        <taxon>Pseudomonadati</taxon>
        <taxon>Planctomycetota</taxon>
        <taxon>Candidatus Brocadiia</taxon>
        <taxon>Candidatus Brocadiales</taxon>
        <taxon>Candidatus Brocadiaceae</taxon>
        <taxon>Candidatus Kuenenia</taxon>
    </lineage>
</organism>
<dbReference type="EMBL" id="CT573071">
    <property type="protein sequence ID" value="CAJ75377.1"/>
    <property type="molecule type" value="Genomic_DNA"/>
</dbReference>
<evidence type="ECO:0000313" key="1">
    <source>
        <dbReference type="EMBL" id="CAJ75377.1"/>
    </source>
</evidence>
<dbReference type="EMBL" id="CP049055">
    <property type="protein sequence ID" value="QII12300.1"/>
    <property type="molecule type" value="Genomic_DNA"/>
</dbReference>
<reference evidence="1" key="2">
    <citation type="submission" date="2006-01" db="EMBL/GenBank/DDBJ databases">
        <authorList>
            <person name="Genoscope"/>
        </authorList>
    </citation>
    <scope>NUCLEOTIDE SEQUENCE</scope>
</reference>
<evidence type="ECO:0000313" key="3">
    <source>
        <dbReference type="Proteomes" id="UP000501926"/>
    </source>
</evidence>
<name>Q1Q5U1_KUEST</name>
<reference evidence="2 3" key="3">
    <citation type="submission" date="2020-02" db="EMBL/GenBank/DDBJ databases">
        <title>Newly sequenced genome of strain CSTR1 showed variability in Candidatus Kuenenia stuttgartiensis genomes.</title>
        <authorList>
            <person name="Ding C."/>
            <person name="Adrian L."/>
        </authorList>
    </citation>
    <scope>NUCLEOTIDE SEQUENCE [LARGE SCALE GENOMIC DNA]</scope>
    <source>
        <strain evidence="2 3">CSTR1</strain>
    </source>
</reference>
<dbReference type="AlphaFoldDB" id="Q1Q5U1"/>
<proteinExistence type="predicted"/>
<accession>Q1Q5U1</accession>
<reference evidence="1" key="1">
    <citation type="journal article" date="2006" name="Nature">
        <title>Deciphering the evolution and metabolism of an anammox bacterium from a community genome.</title>
        <authorList>
            <person name="Strous M."/>
            <person name="Pelletier E."/>
            <person name="Mangenot S."/>
            <person name="Rattei T."/>
            <person name="Lehner A."/>
            <person name="Taylor M.W."/>
            <person name="Horn M."/>
            <person name="Daims H."/>
            <person name="Bartol-Mavel D."/>
            <person name="Wincker P."/>
            <person name="Barbe V."/>
            <person name="Fonknechten N."/>
            <person name="Vallenet D."/>
            <person name="Segurens B."/>
            <person name="Schenowitz-Truong C."/>
            <person name="Medigue C."/>
            <person name="Collingro A."/>
            <person name="Snel B."/>
            <person name="Dutilh B.E."/>
            <person name="OpDenCamp H.J.M."/>
            <person name="vanDerDrift C."/>
            <person name="Cirpus I."/>
            <person name="vanDePas-Schoonen K.T."/>
            <person name="Harhangi H.R."/>
            <person name="vanNiftrik L."/>
            <person name="Schmid M."/>
            <person name="Keltjens J."/>
            <person name="vanDeVossenberg J."/>
            <person name="Kartal B."/>
            <person name="Meier H."/>
            <person name="Frishman D."/>
            <person name="Huynen M.A."/>
            <person name="Mewes H."/>
            <person name="Weissenbach J."/>
            <person name="Jetten M.S.M."/>
            <person name="Wagner M."/>
            <person name="LePaslier D."/>
        </authorList>
    </citation>
    <scope>NUCLEOTIDE SEQUENCE</scope>
</reference>
<protein>
    <submittedName>
        <fullName evidence="1">Uncharacterized protein</fullName>
    </submittedName>
</protein>
<dbReference type="Proteomes" id="UP000501926">
    <property type="component" value="Chromosome"/>
</dbReference>
<sequence length="58" mass="6524">MLTLTGFQTLSGLFCPNSMNTYKKSGMLPSRLILPFIRMYPFPPTLSPGNHQSYKIAD</sequence>
<evidence type="ECO:0000313" key="2">
    <source>
        <dbReference type="EMBL" id="QII12300.1"/>
    </source>
</evidence>
<gene>
    <name evidence="2" type="ORF">KsCSTR_29210</name>
    <name evidence="1" type="ORF">kuste4615</name>
</gene>